<feature type="transmembrane region" description="Helical" evidence="1">
    <location>
        <begin position="175"/>
        <end position="196"/>
    </location>
</feature>
<dbReference type="Pfam" id="PF06695">
    <property type="entry name" value="Sm_multidrug_ex"/>
    <property type="match status" value="1"/>
</dbReference>
<keyword evidence="1" id="KW-0812">Transmembrane</keyword>
<dbReference type="InterPro" id="IPR009577">
    <property type="entry name" value="Sm_multidrug_ex"/>
</dbReference>
<gene>
    <name evidence="2" type="ORF">U27_05488</name>
</gene>
<dbReference type="Proteomes" id="UP000030661">
    <property type="component" value="Unassembled WGS sequence"/>
</dbReference>
<sequence length="231" mass="26229">MHIPRSCKNHLNISYFRRVRAILLSSAEGHIFLAGVFLSLLYLLWLTANGLWNPNQAHIFAAMTVTHIVFGRAAGMSFGYAMGFGHYIVVSMNLLIETIQVLLFYPLFVFSWRKLLIINRLKNMMDHIHHAAETHRDVIHRYGLLGLFVFVWIPFWMTGSAVGCVIGFLLNLRPWLTIGVVLGGAYMAIISWAFLLQKLHQRAAEFGPYASIGILSMIIVLVLAGHFLYKK</sequence>
<keyword evidence="1" id="KW-1133">Transmembrane helix</keyword>
<keyword evidence="3" id="KW-1185">Reference proteome</keyword>
<name>A0A081C1Q9_VECG1</name>
<organism evidence="2">
    <name type="scientific">Vecturithrix granuli</name>
    <dbReference type="NCBI Taxonomy" id="1499967"/>
    <lineage>
        <taxon>Bacteria</taxon>
        <taxon>Candidatus Moduliflexota</taxon>
        <taxon>Candidatus Vecturitrichia</taxon>
        <taxon>Candidatus Vecturitrichales</taxon>
        <taxon>Candidatus Vecturitrichaceae</taxon>
        <taxon>Candidatus Vecturithrix</taxon>
    </lineage>
</organism>
<dbReference type="eggNOG" id="COG2426">
    <property type="taxonomic scope" value="Bacteria"/>
</dbReference>
<feature type="transmembrane region" description="Helical" evidence="1">
    <location>
        <begin position="21"/>
        <end position="45"/>
    </location>
</feature>
<evidence type="ECO:0000256" key="1">
    <source>
        <dbReference type="SAM" id="Phobius"/>
    </source>
</evidence>
<reference evidence="2" key="1">
    <citation type="journal article" date="2015" name="PeerJ">
        <title>First genomic representation of candidate bacterial phylum KSB3 points to enhanced environmental sensing as a trigger of wastewater bulking.</title>
        <authorList>
            <person name="Sekiguchi Y."/>
            <person name="Ohashi A."/>
            <person name="Parks D.H."/>
            <person name="Yamauchi T."/>
            <person name="Tyson G.W."/>
            <person name="Hugenholtz P."/>
        </authorList>
    </citation>
    <scope>NUCLEOTIDE SEQUENCE [LARGE SCALE GENOMIC DNA]</scope>
</reference>
<evidence type="ECO:0000313" key="3">
    <source>
        <dbReference type="Proteomes" id="UP000030661"/>
    </source>
</evidence>
<accession>A0A081C1Q9</accession>
<keyword evidence="1" id="KW-0472">Membrane</keyword>
<evidence type="ECO:0008006" key="4">
    <source>
        <dbReference type="Google" id="ProtNLM"/>
    </source>
</evidence>
<feature type="transmembrane region" description="Helical" evidence="1">
    <location>
        <begin position="208"/>
        <end position="229"/>
    </location>
</feature>
<dbReference type="HOGENOM" id="CLU_1260921_0_0_0"/>
<dbReference type="AlphaFoldDB" id="A0A081C1Q9"/>
<evidence type="ECO:0000313" key="2">
    <source>
        <dbReference type="EMBL" id="GAK58514.1"/>
    </source>
</evidence>
<dbReference type="STRING" id="1499967.U27_05488"/>
<feature type="transmembrane region" description="Helical" evidence="1">
    <location>
        <begin position="51"/>
        <end position="70"/>
    </location>
</feature>
<proteinExistence type="predicted"/>
<protein>
    <recommendedName>
        <fullName evidence="4">Small multi-drug export protein</fullName>
    </recommendedName>
</protein>
<feature type="transmembrane region" description="Helical" evidence="1">
    <location>
        <begin position="142"/>
        <end position="169"/>
    </location>
</feature>
<dbReference type="EMBL" id="DF820467">
    <property type="protein sequence ID" value="GAK58514.1"/>
    <property type="molecule type" value="Genomic_DNA"/>
</dbReference>